<accession>A0A969WCF7</accession>
<dbReference type="RefSeq" id="WP_168148789.1">
    <property type="nucleotide sequence ID" value="NZ_JAAVXB010000008.1"/>
</dbReference>
<keyword evidence="1" id="KW-0472">Membrane</keyword>
<protein>
    <submittedName>
        <fullName evidence="2">Uncharacterized protein</fullName>
    </submittedName>
</protein>
<keyword evidence="3" id="KW-1185">Reference proteome</keyword>
<reference evidence="2" key="1">
    <citation type="submission" date="2020-03" db="EMBL/GenBank/DDBJ databases">
        <title>Solimonas marina sp. nov., isolated from deep seawater of the Pacific Ocean.</title>
        <authorList>
            <person name="Liu X."/>
            <person name="Lai Q."/>
            <person name="Sun F."/>
            <person name="Gai Y."/>
            <person name="Li G."/>
            <person name="Shao Z."/>
        </authorList>
    </citation>
    <scope>NUCLEOTIDE SEQUENCE</scope>
    <source>
        <strain evidence="2">C16B3</strain>
    </source>
</reference>
<feature type="transmembrane region" description="Helical" evidence="1">
    <location>
        <begin position="123"/>
        <end position="144"/>
    </location>
</feature>
<name>A0A969WCF7_9GAMM</name>
<proteinExistence type="predicted"/>
<evidence type="ECO:0000313" key="3">
    <source>
        <dbReference type="Proteomes" id="UP000653472"/>
    </source>
</evidence>
<gene>
    <name evidence="2" type="ORF">G7Y82_14180</name>
</gene>
<evidence type="ECO:0000256" key="1">
    <source>
        <dbReference type="SAM" id="Phobius"/>
    </source>
</evidence>
<comment type="caution">
    <text evidence="2">The sequence shown here is derived from an EMBL/GenBank/DDBJ whole genome shotgun (WGS) entry which is preliminary data.</text>
</comment>
<dbReference type="EMBL" id="JAAVXB010000008">
    <property type="protein sequence ID" value="NKF23463.1"/>
    <property type="molecule type" value="Genomic_DNA"/>
</dbReference>
<sequence length="154" mass="16118">MFYAIDAYPAYQEVAYQVATAAAEHAANGFAASGSSRGYSGFQAAGARTHCVVHAEGARGIAVCDDATIISFGDHSGATAKPAVMDNTSTPQLVRSGLPLRAVTADDGAINATQAMSAPTRRWFADLLMTFGVGFLLVSAFLFVTSRDPLPVRR</sequence>
<keyword evidence="1" id="KW-0812">Transmembrane</keyword>
<dbReference type="AlphaFoldDB" id="A0A969WCF7"/>
<evidence type="ECO:0000313" key="2">
    <source>
        <dbReference type="EMBL" id="NKF23463.1"/>
    </source>
</evidence>
<dbReference type="Proteomes" id="UP000653472">
    <property type="component" value="Unassembled WGS sequence"/>
</dbReference>
<keyword evidence="1" id="KW-1133">Transmembrane helix</keyword>
<organism evidence="2 3">
    <name type="scientific">Solimonas marina</name>
    <dbReference type="NCBI Taxonomy" id="2714601"/>
    <lineage>
        <taxon>Bacteria</taxon>
        <taxon>Pseudomonadati</taxon>
        <taxon>Pseudomonadota</taxon>
        <taxon>Gammaproteobacteria</taxon>
        <taxon>Nevskiales</taxon>
        <taxon>Nevskiaceae</taxon>
        <taxon>Solimonas</taxon>
    </lineage>
</organism>